<evidence type="ECO:0000313" key="5">
    <source>
        <dbReference type="Proteomes" id="UP000298416"/>
    </source>
</evidence>
<dbReference type="SUPFAM" id="SSF52540">
    <property type="entry name" value="P-loop containing nucleoside triphosphate hydrolases"/>
    <property type="match status" value="1"/>
</dbReference>
<dbReference type="PANTHER" id="PTHR10903:SF184">
    <property type="entry name" value="GTP-BINDING PROTEIN A"/>
    <property type="match status" value="1"/>
</dbReference>
<gene>
    <name evidence="4" type="ORF">SASPL_150318</name>
</gene>
<evidence type="ECO:0000259" key="3">
    <source>
        <dbReference type="PROSITE" id="PS51720"/>
    </source>
</evidence>
<dbReference type="GO" id="GO:0005525">
    <property type="term" value="F:GTP binding"/>
    <property type="evidence" value="ECO:0007669"/>
    <property type="project" value="UniProtKB-KW"/>
</dbReference>
<reference evidence="4" key="1">
    <citation type="submission" date="2018-01" db="EMBL/GenBank/DDBJ databases">
        <authorList>
            <person name="Mao J.F."/>
        </authorList>
    </citation>
    <scope>NUCLEOTIDE SEQUENCE</scope>
    <source>
        <strain evidence="4">Huo1</strain>
        <tissue evidence="4">Leaf</tissue>
    </source>
</reference>
<dbReference type="AlphaFoldDB" id="A0A8X8W5W5"/>
<dbReference type="Pfam" id="PF04548">
    <property type="entry name" value="AIG1"/>
    <property type="match status" value="2"/>
</dbReference>
<name>A0A8X8W5W5_SALSN</name>
<dbReference type="PANTHER" id="PTHR10903">
    <property type="entry name" value="GTPASE, IMAP FAMILY MEMBER-RELATED"/>
    <property type="match status" value="1"/>
</dbReference>
<reference evidence="4" key="2">
    <citation type="submission" date="2020-08" db="EMBL/GenBank/DDBJ databases">
        <title>Plant Genome Project.</title>
        <authorList>
            <person name="Zhang R.-G."/>
        </authorList>
    </citation>
    <scope>NUCLEOTIDE SEQUENCE</scope>
    <source>
        <strain evidence="4">Huo1</strain>
        <tissue evidence="4">Leaf</tissue>
    </source>
</reference>
<keyword evidence="1" id="KW-0547">Nucleotide-binding</keyword>
<keyword evidence="2" id="KW-0342">GTP-binding</keyword>
<proteinExistence type="predicted"/>
<accession>A0A8X8W5W5</accession>
<dbReference type="EMBL" id="PNBA02000020">
    <property type="protein sequence ID" value="KAG6388882.1"/>
    <property type="molecule type" value="Genomic_DNA"/>
</dbReference>
<keyword evidence="5" id="KW-1185">Reference proteome</keyword>
<dbReference type="Proteomes" id="UP000298416">
    <property type="component" value="Unassembled WGS sequence"/>
</dbReference>
<evidence type="ECO:0000256" key="2">
    <source>
        <dbReference type="ARBA" id="ARBA00023134"/>
    </source>
</evidence>
<evidence type="ECO:0000313" key="4">
    <source>
        <dbReference type="EMBL" id="KAG6388882.1"/>
    </source>
</evidence>
<sequence>MGGYRPPFGDYVEVPSLSRTVVLVGKMGNGKSATANRLIGRQVFDSMPSSGAVTSSCKLETTDLGDSRILNVVDTSGLFDSSVEPKVMANEIAQCIKLAKDGIHAVPIVEKPTNLTLDAFLARNCPKQLMKTIAMCGNRVALFDNVSGDEDKIFAHREELLSLVEDVVEENGGKPYSNELFDELTKGGIDTIEQATEFGFAIKSLSVYEEKFERLIQMVETRLRECILRLEKQLAEERALRAEKKGLAAQTRARDEMFDLRERLGRAEAFSSELQNKINGKQGGFCVVM</sequence>
<dbReference type="Gene3D" id="3.40.50.300">
    <property type="entry name" value="P-loop containing nucleotide triphosphate hydrolases"/>
    <property type="match status" value="2"/>
</dbReference>
<dbReference type="InterPro" id="IPR027417">
    <property type="entry name" value="P-loop_NTPase"/>
</dbReference>
<dbReference type="PROSITE" id="PS51720">
    <property type="entry name" value="G_AIG1"/>
    <property type="match status" value="1"/>
</dbReference>
<evidence type="ECO:0000256" key="1">
    <source>
        <dbReference type="ARBA" id="ARBA00022741"/>
    </source>
</evidence>
<dbReference type="InterPro" id="IPR006703">
    <property type="entry name" value="G_AIG1"/>
</dbReference>
<protein>
    <recommendedName>
        <fullName evidence="3">AIG1-type G domain-containing protein</fullName>
    </recommendedName>
</protein>
<dbReference type="InterPro" id="IPR045058">
    <property type="entry name" value="GIMA/IAN/Toc"/>
</dbReference>
<feature type="domain" description="AIG1-type G" evidence="3">
    <location>
        <begin position="16"/>
        <end position="243"/>
    </location>
</feature>
<organism evidence="4">
    <name type="scientific">Salvia splendens</name>
    <name type="common">Scarlet sage</name>
    <dbReference type="NCBI Taxonomy" id="180675"/>
    <lineage>
        <taxon>Eukaryota</taxon>
        <taxon>Viridiplantae</taxon>
        <taxon>Streptophyta</taxon>
        <taxon>Embryophyta</taxon>
        <taxon>Tracheophyta</taxon>
        <taxon>Spermatophyta</taxon>
        <taxon>Magnoliopsida</taxon>
        <taxon>eudicotyledons</taxon>
        <taxon>Gunneridae</taxon>
        <taxon>Pentapetalae</taxon>
        <taxon>asterids</taxon>
        <taxon>lamiids</taxon>
        <taxon>Lamiales</taxon>
        <taxon>Lamiaceae</taxon>
        <taxon>Nepetoideae</taxon>
        <taxon>Mentheae</taxon>
        <taxon>Salviinae</taxon>
        <taxon>Salvia</taxon>
        <taxon>Salvia subgen. Calosphace</taxon>
        <taxon>core Calosphace</taxon>
    </lineage>
</organism>
<comment type="caution">
    <text evidence="4">The sequence shown here is derived from an EMBL/GenBank/DDBJ whole genome shotgun (WGS) entry which is preliminary data.</text>
</comment>